<dbReference type="InterPro" id="IPR051829">
    <property type="entry name" value="Multiheme_Cytochr_ET"/>
</dbReference>
<evidence type="ECO:0000313" key="7">
    <source>
        <dbReference type="Proteomes" id="UP000193978"/>
    </source>
</evidence>
<dbReference type="InterPro" id="IPR036280">
    <property type="entry name" value="Multihaem_cyt_sf"/>
</dbReference>
<dbReference type="SUPFAM" id="SSF48695">
    <property type="entry name" value="Multiheme cytochromes"/>
    <property type="match status" value="2"/>
</dbReference>
<proteinExistence type="predicted"/>
<keyword evidence="4" id="KW-0349">Heme</keyword>
<evidence type="ECO:0000256" key="1">
    <source>
        <dbReference type="ARBA" id="ARBA00022723"/>
    </source>
</evidence>
<dbReference type="AlphaFoldDB" id="A0A1W6N0B4"/>
<dbReference type="GO" id="GO:0020037">
    <property type="term" value="F:heme binding"/>
    <property type="evidence" value="ECO:0007669"/>
    <property type="project" value="InterPro"/>
</dbReference>
<keyword evidence="2" id="KW-0732">Signal</keyword>
<evidence type="ECO:0000256" key="4">
    <source>
        <dbReference type="PROSITE-ProRule" id="PRU00433"/>
    </source>
</evidence>
<sequence length="601" mass="63326">MDTGAYAAFYPPAVLSQFFPSPPIRTDIGLPVPDLVRLYLGDGKLTLRQQTMPDVTSLTLNSNNIPLAETTKPYVANAPQPFASFEGGWPLFKNFPFGYVANNVKWFAAEGIPLTPFDDVGRENPFSLMRVQAKSKSNNAILASVDTVVPVSGDINCKGCHLPAPYGNGLGTKRLSNPLIPSDDPMYGHTINWVSEEWAADVNTLRAHDLMHGTSLYSGYDHNTGAATHPVVCQSCHYTPALDLAQAGPQQAGGLTQTMHQSMSRVMHNGHGNLKDKASGLPLFPTMPAPNSSLRANSGPNPINAFTQATLGASCYQCHPGERSQCLRGAMFSEAGAVCQDCHGQMKQIGDDFSRNLPTGSFILASDYFKNPATPRVPWAHEPTCGSCHTGDAVSNMASSAGAIPASDHIRLLQAYLSSDPKATPILPTNMRFAEPRVSSGPAAGSPQLFRLSVDTHGGVFCEGCHGATHAEWPVHNAAANDNVEAVQLQGHAGKIVECGVCHTGTLGATLSGPHGMHPVGNDGNSARWADGHGDFAEGSGGVAACKSCHGAKGEGTPLAKVAVDRPNLPCEGGSSCRGERITLTAGTLVSCGLCHRNPVH</sequence>
<dbReference type="GO" id="GO:0009055">
    <property type="term" value="F:electron transfer activity"/>
    <property type="evidence" value="ECO:0007669"/>
    <property type="project" value="InterPro"/>
</dbReference>
<feature type="domain" description="Cytochrome c" evidence="5">
    <location>
        <begin position="275"/>
        <end position="421"/>
    </location>
</feature>
<evidence type="ECO:0000259" key="5">
    <source>
        <dbReference type="PROSITE" id="PS51007"/>
    </source>
</evidence>
<dbReference type="KEGG" id="mbry:B1812_01500"/>
<name>A0A1W6N0B4_9HYPH</name>
<reference evidence="6 7" key="1">
    <citation type="submission" date="2017-02" db="EMBL/GenBank/DDBJ databases">
        <authorList>
            <person name="Peterson S.W."/>
        </authorList>
    </citation>
    <scope>NUCLEOTIDE SEQUENCE [LARGE SCALE GENOMIC DNA]</scope>
    <source>
        <strain evidence="6 7">S285</strain>
    </source>
</reference>
<accession>A0A1W6N0B4</accession>
<dbReference type="GO" id="GO:0016491">
    <property type="term" value="F:oxidoreductase activity"/>
    <property type="evidence" value="ECO:0007669"/>
    <property type="project" value="TreeGrafter"/>
</dbReference>
<organism evidence="6 7">
    <name type="scientific">Methylocystis bryophila</name>
    <dbReference type="NCBI Taxonomy" id="655015"/>
    <lineage>
        <taxon>Bacteria</taxon>
        <taxon>Pseudomonadati</taxon>
        <taxon>Pseudomonadota</taxon>
        <taxon>Alphaproteobacteria</taxon>
        <taxon>Hyphomicrobiales</taxon>
        <taxon>Methylocystaceae</taxon>
        <taxon>Methylocystis</taxon>
    </lineage>
</organism>
<dbReference type="Proteomes" id="UP000193978">
    <property type="component" value="Chromosome"/>
</dbReference>
<dbReference type="InterPro" id="IPR009056">
    <property type="entry name" value="Cyt_c-like_dom"/>
</dbReference>
<evidence type="ECO:0000256" key="3">
    <source>
        <dbReference type="ARBA" id="ARBA00023004"/>
    </source>
</evidence>
<dbReference type="EMBL" id="CP019948">
    <property type="protein sequence ID" value="ARN83277.1"/>
    <property type="molecule type" value="Genomic_DNA"/>
</dbReference>
<keyword evidence="1 4" id="KW-0479">Metal-binding</keyword>
<dbReference type="GO" id="GO:0046872">
    <property type="term" value="F:metal ion binding"/>
    <property type="evidence" value="ECO:0007669"/>
    <property type="project" value="UniProtKB-KW"/>
</dbReference>
<dbReference type="PROSITE" id="PS51007">
    <property type="entry name" value="CYTC"/>
    <property type="match status" value="1"/>
</dbReference>
<evidence type="ECO:0000256" key="2">
    <source>
        <dbReference type="ARBA" id="ARBA00022729"/>
    </source>
</evidence>
<dbReference type="PANTHER" id="PTHR35038">
    <property type="entry name" value="DISSIMILATORY SULFITE REDUCTASE SIRA"/>
    <property type="match status" value="1"/>
</dbReference>
<gene>
    <name evidence="6" type="ORF">B1812_01500</name>
</gene>
<keyword evidence="7" id="KW-1185">Reference proteome</keyword>
<evidence type="ECO:0000313" key="6">
    <source>
        <dbReference type="EMBL" id="ARN83277.1"/>
    </source>
</evidence>
<dbReference type="PANTHER" id="PTHR35038:SF6">
    <property type="entry name" value="SURFACE LOCALIZED DECAHEME CYTOCHROME C LIPOPROTEIN"/>
    <property type="match status" value="1"/>
</dbReference>
<protein>
    <recommendedName>
        <fullName evidence="5">Cytochrome c domain-containing protein</fullName>
    </recommendedName>
</protein>
<dbReference type="STRING" id="655015.B1812_01500"/>
<keyword evidence="3 4" id="KW-0408">Iron</keyword>
<dbReference type="Gene3D" id="1.10.1130.10">
    <property type="entry name" value="Flavocytochrome C3, Chain A"/>
    <property type="match status" value="1"/>
</dbReference>